<gene>
    <name evidence="2" type="ORF">HMI49_21045</name>
</gene>
<accession>A0A7Y4KMX0</accession>
<evidence type="ECO:0000313" key="2">
    <source>
        <dbReference type="EMBL" id="NOK35689.1"/>
    </source>
</evidence>
<dbReference type="EMBL" id="JABFJV010000124">
    <property type="protein sequence ID" value="NOK35689.1"/>
    <property type="molecule type" value="Genomic_DNA"/>
</dbReference>
<dbReference type="RefSeq" id="WP_171436340.1">
    <property type="nucleotide sequence ID" value="NZ_JABFJV010000124.1"/>
</dbReference>
<evidence type="ECO:0000313" key="3">
    <source>
        <dbReference type="Proteomes" id="UP000563426"/>
    </source>
</evidence>
<protein>
    <recommendedName>
        <fullName evidence="4">Lipoprotein</fullName>
    </recommendedName>
</protein>
<keyword evidence="3" id="KW-1185">Reference proteome</keyword>
<dbReference type="Proteomes" id="UP000563426">
    <property type="component" value="Unassembled WGS sequence"/>
</dbReference>
<organism evidence="2 3">
    <name type="scientific">Corallococcus exercitus</name>
    <dbReference type="NCBI Taxonomy" id="2316736"/>
    <lineage>
        <taxon>Bacteria</taxon>
        <taxon>Pseudomonadati</taxon>
        <taxon>Myxococcota</taxon>
        <taxon>Myxococcia</taxon>
        <taxon>Myxococcales</taxon>
        <taxon>Cystobacterineae</taxon>
        <taxon>Myxococcaceae</taxon>
        <taxon>Corallococcus</taxon>
    </lineage>
</organism>
<name>A0A7Y4KMX0_9BACT</name>
<dbReference type="PROSITE" id="PS51257">
    <property type="entry name" value="PROKAR_LIPOPROTEIN"/>
    <property type="match status" value="1"/>
</dbReference>
<feature type="compositionally biased region" description="Gly residues" evidence="1">
    <location>
        <begin position="95"/>
        <end position="108"/>
    </location>
</feature>
<comment type="caution">
    <text evidence="2">The sequence shown here is derived from an EMBL/GenBank/DDBJ whole genome shotgun (WGS) entry which is preliminary data.</text>
</comment>
<evidence type="ECO:0000256" key="1">
    <source>
        <dbReference type="SAM" id="MobiDB-lite"/>
    </source>
</evidence>
<dbReference type="AlphaFoldDB" id="A0A7Y4KMX0"/>
<sequence length="444" mass="44556">MRTDMKRMGTKGQRAALMGALLAVVLGGTGCGEECVDAFDCRDKGTPPEGQVWACVEEKCSQVEISIGGDDAGTDAGTNTDAGTGTDAGTDAGTGTDGGTGSDAGTDGGTASCGPLPREAVLGTLQLQTGFSVAESAPLSTEVIAVVSTPGPTYSLFGLRQTTTGRDVFSLGTWPDVKLADAALDTVLAPADRANAAGTFPSYFLAHDGTRLLAGYTKSGSPAPGSVALVDPAARDATDYVNAPDNYTAVGTTDAFFINGGGLDTVSEGKGVYALVTSAKPYAAVKVVSFPAQVGASGFSAIAANGIAVFGYALPESYVNVAHAVANAKLGEALASRTPVVLTDEPKVDVGTDFNAAAGFGNGVAVARGAYGASFNFEVTDVSRFSLTPGLGGGQPVSVGTREPVLNAADACTAVDLLSSLGSDLLVGVTDVNGRRLVRIRQGQ</sequence>
<evidence type="ECO:0008006" key="4">
    <source>
        <dbReference type="Google" id="ProtNLM"/>
    </source>
</evidence>
<feature type="compositionally biased region" description="Low complexity" evidence="1">
    <location>
        <begin position="74"/>
        <end position="94"/>
    </location>
</feature>
<reference evidence="2 3" key="1">
    <citation type="submission" date="2020-05" db="EMBL/GenBank/DDBJ databases">
        <authorList>
            <person name="Whitworth D."/>
        </authorList>
    </citation>
    <scope>NUCLEOTIDE SEQUENCE [LARGE SCALE GENOMIC DNA]</scope>
    <source>
        <strain evidence="2 3">AB043B</strain>
    </source>
</reference>
<proteinExistence type="predicted"/>
<feature type="region of interest" description="Disordered" evidence="1">
    <location>
        <begin position="67"/>
        <end position="115"/>
    </location>
</feature>